<sequence length="242" mass="26967">MSAGTANTFMKAAIVAVGALVAIALIGYMALYASLSGGLTGILINLRSAPDPQSPSLIARRDTAKQSMRSSLSELPAAADFLREDSVYEIDQCRKGQNNWKVRDGYAYQCTQGMTAIYGFDGDFRQHAEKLDKTMRRIGWQPPTYGLSVSDMLREYYDRYYGPLKPPPANFPDGYLVSDLPTPSGYMRDRAKLDVRFAERATSTRSASRNAGLMSAYPVLHDTLRNNDYALIVSVWEVYYEH</sequence>
<reference evidence="3" key="1">
    <citation type="submission" date="2017-11" db="EMBL/GenBank/DDBJ databases">
        <authorList>
            <person name="Kuznetsova I."/>
            <person name="Sazanova A."/>
            <person name="Chirak E."/>
            <person name="Safronova V."/>
            <person name="Willems A."/>
        </authorList>
    </citation>
    <scope>NUCLEOTIDE SEQUENCE [LARGE SCALE GENOMIC DNA]</scope>
    <source>
        <strain evidence="3">STM 196</strain>
    </source>
</reference>
<accession>A0A2P7BUT2</accession>
<feature type="transmembrane region" description="Helical" evidence="1">
    <location>
        <begin position="12"/>
        <end position="35"/>
    </location>
</feature>
<keyword evidence="3" id="KW-1185">Reference proteome</keyword>
<comment type="caution">
    <text evidence="2">The sequence shown here is derived from an EMBL/GenBank/DDBJ whole genome shotgun (WGS) entry which is preliminary data.</text>
</comment>
<dbReference type="OrthoDB" id="9552359at2"/>
<keyword evidence="1" id="KW-0472">Membrane</keyword>
<dbReference type="Proteomes" id="UP000241444">
    <property type="component" value="Unassembled WGS sequence"/>
</dbReference>
<dbReference type="EMBL" id="PGGO01000002">
    <property type="protein sequence ID" value="PSH70225.1"/>
    <property type="molecule type" value="Genomic_DNA"/>
</dbReference>
<gene>
    <name evidence="2" type="ORF">CU102_03815</name>
</gene>
<evidence type="ECO:0000313" key="2">
    <source>
        <dbReference type="EMBL" id="PSH70225.1"/>
    </source>
</evidence>
<evidence type="ECO:0000256" key="1">
    <source>
        <dbReference type="SAM" id="Phobius"/>
    </source>
</evidence>
<protein>
    <submittedName>
        <fullName evidence="2">Uncharacterized protein</fullName>
    </submittedName>
</protein>
<proteinExistence type="predicted"/>
<keyword evidence="1" id="KW-0812">Transmembrane</keyword>
<evidence type="ECO:0000313" key="3">
    <source>
        <dbReference type="Proteomes" id="UP000241444"/>
    </source>
</evidence>
<organism evidence="2 3">
    <name type="scientific">Phyllobacterium brassicacearum</name>
    <dbReference type="NCBI Taxonomy" id="314235"/>
    <lineage>
        <taxon>Bacteria</taxon>
        <taxon>Pseudomonadati</taxon>
        <taxon>Pseudomonadota</taxon>
        <taxon>Alphaproteobacteria</taxon>
        <taxon>Hyphomicrobiales</taxon>
        <taxon>Phyllobacteriaceae</taxon>
        <taxon>Phyllobacterium</taxon>
    </lineage>
</organism>
<dbReference type="AlphaFoldDB" id="A0A2P7BUT2"/>
<keyword evidence="1" id="KW-1133">Transmembrane helix</keyword>
<name>A0A2P7BUT2_9HYPH</name>
<dbReference type="RefSeq" id="WP_133624449.1">
    <property type="nucleotide sequence ID" value="NZ_PGGO01000002.1"/>
</dbReference>